<evidence type="ECO:0000256" key="9">
    <source>
        <dbReference type="ARBA" id="ARBA00022963"/>
    </source>
</evidence>
<keyword evidence="6" id="KW-0479">Metal-binding</keyword>
<evidence type="ECO:0000256" key="6">
    <source>
        <dbReference type="ARBA" id="ARBA00022723"/>
    </source>
</evidence>
<dbReference type="GO" id="GO:0046340">
    <property type="term" value="P:diacylglycerol catabolic process"/>
    <property type="evidence" value="ECO:0007669"/>
    <property type="project" value="TreeGrafter"/>
</dbReference>
<evidence type="ECO:0000256" key="4">
    <source>
        <dbReference type="ARBA" id="ARBA00022553"/>
    </source>
</evidence>
<comment type="subcellular location">
    <subcellularLocation>
        <location evidence="2">Cell membrane</location>
        <topology evidence="2">Multi-pass membrane protein</topology>
    </subcellularLocation>
</comment>
<evidence type="ECO:0000256" key="7">
    <source>
        <dbReference type="ARBA" id="ARBA00022801"/>
    </source>
</evidence>
<name>A0A9N9RPT9_9DIPT</name>
<keyword evidence="8" id="KW-0106">Calcium</keyword>
<comment type="catalytic activity">
    <reaction evidence="13">
        <text>a 1,2-diacyl-sn-glycerol + H2O = a 2-acylglycerol + a fatty acid + H(+)</text>
        <dbReference type="Rhea" id="RHEA:33275"/>
        <dbReference type="ChEBI" id="CHEBI:15377"/>
        <dbReference type="ChEBI" id="CHEBI:15378"/>
        <dbReference type="ChEBI" id="CHEBI:17389"/>
        <dbReference type="ChEBI" id="CHEBI:17815"/>
        <dbReference type="ChEBI" id="CHEBI:28868"/>
        <dbReference type="EC" id="3.1.1.116"/>
    </reaction>
    <physiologicalReaction direction="left-to-right" evidence="13">
        <dbReference type="Rhea" id="RHEA:33276"/>
    </physiologicalReaction>
</comment>
<dbReference type="GO" id="GO:0019369">
    <property type="term" value="P:arachidonate metabolic process"/>
    <property type="evidence" value="ECO:0007669"/>
    <property type="project" value="TreeGrafter"/>
</dbReference>
<evidence type="ECO:0000256" key="12">
    <source>
        <dbReference type="ARBA" id="ARBA00023136"/>
    </source>
</evidence>
<keyword evidence="9" id="KW-0442">Lipid degradation</keyword>
<reference evidence="17" key="2">
    <citation type="submission" date="2022-10" db="EMBL/GenBank/DDBJ databases">
        <authorList>
            <consortium name="ENA_rothamsted_submissions"/>
            <consortium name="culmorum"/>
            <person name="King R."/>
        </authorList>
    </citation>
    <scope>NUCLEOTIDE SEQUENCE</scope>
</reference>
<dbReference type="PANTHER" id="PTHR45792:SF2">
    <property type="entry name" value="DIACYLGLYCEROL LIPASE-BETA"/>
    <property type="match status" value="1"/>
</dbReference>
<keyword evidence="4" id="KW-0597">Phosphoprotein</keyword>
<evidence type="ECO:0000313" key="18">
    <source>
        <dbReference type="Proteomes" id="UP001153620"/>
    </source>
</evidence>
<protein>
    <recommendedName>
        <fullName evidence="14">sn-1-specific diacylglycerol lipase</fullName>
        <ecNumber evidence="14">3.1.1.116</ecNumber>
    </recommendedName>
</protein>
<dbReference type="GO" id="GO:0005886">
    <property type="term" value="C:plasma membrane"/>
    <property type="evidence" value="ECO:0007669"/>
    <property type="project" value="UniProtKB-SubCell"/>
</dbReference>
<reference evidence="17" key="1">
    <citation type="submission" date="2022-01" db="EMBL/GenBank/DDBJ databases">
        <authorList>
            <person name="King R."/>
        </authorList>
    </citation>
    <scope>NUCLEOTIDE SEQUENCE</scope>
</reference>
<dbReference type="InterPro" id="IPR029058">
    <property type="entry name" value="AB_hydrolase_fold"/>
</dbReference>
<evidence type="ECO:0000256" key="13">
    <source>
        <dbReference type="ARBA" id="ARBA00024531"/>
    </source>
</evidence>
<keyword evidence="10 15" id="KW-1133">Transmembrane helix</keyword>
<evidence type="ECO:0000256" key="15">
    <source>
        <dbReference type="SAM" id="Phobius"/>
    </source>
</evidence>
<feature type="transmembrane region" description="Helical" evidence="15">
    <location>
        <begin position="91"/>
        <end position="110"/>
    </location>
</feature>
<proteinExistence type="predicted"/>
<comment type="cofactor">
    <cofactor evidence="1">
        <name>Ca(2+)</name>
        <dbReference type="ChEBI" id="CHEBI:29108"/>
    </cofactor>
</comment>
<evidence type="ECO:0000256" key="1">
    <source>
        <dbReference type="ARBA" id="ARBA00001913"/>
    </source>
</evidence>
<dbReference type="GO" id="GO:0005737">
    <property type="term" value="C:cytoplasm"/>
    <property type="evidence" value="ECO:0007669"/>
    <property type="project" value="TreeGrafter"/>
</dbReference>
<feature type="transmembrane region" description="Helical" evidence="15">
    <location>
        <begin position="131"/>
        <end position="153"/>
    </location>
</feature>
<dbReference type="GO" id="GO:0004806">
    <property type="term" value="F:triacylglycerol lipase activity"/>
    <property type="evidence" value="ECO:0007669"/>
    <property type="project" value="TreeGrafter"/>
</dbReference>
<evidence type="ECO:0000256" key="8">
    <source>
        <dbReference type="ARBA" id="ARBA00022837"/>
    </source>
</evidence>
<dbReference type="CDD" id="cd00519">
    <property type="entry name" value="Lipase_3"/>
    <property type="match status" value="1"/>
</dbReference>
<sequence length="716" mass="81095">MPALKLFGRKWLVASDDIVFPCIFEVVWRVIYLIFTLIAFQRYWEFFQSNVTTDIDSVNISSSIGDNLTVSHQKNDLQYCQHIDVAFIKTYLAGINIIVALNIPLLIVMISTAARGAICDVQARRHVTPLLYLKLFLILPEIGANVMGTMWAFTSSVHCTNLDDVFSNTTLEVTTIFYWIVLSLIIFAIIIAYDPLGARKYRKIKDPNGNENDPNTHHEFMQLKVSKLWLRRFRLLFCCITKDEDGDEAFLQSAELLSNLFTGTDLVPSDMIAGSILMRVRQKKENREFRRMQMLNDMSCPRYSTDLSRIFNTQCPSWMTLKNAQHYLRFAVSSYGWPMVCAIAPCRACCGLIRKVTCCAGLRSKSNHIVDDNCCNCNEAGTRVASRVSADDVIYASFKNQVFEIPFCILADHKMKSIVLSIRGSWSLSDIFTDLAAKPEEFVAPGFPDNTYVHYGMAKCCDQILKNLEADNLLDKVMQMHPGYELVITGHSLGAGLSILVGAKLRAKYNNLKVYGFATPSGMLTREAAKFTEQFAFTVVVGDDCIARISVEAVEYLRTNILESLQSCRLPKYRVILNGFAYALLGIPSRDLEKTWYNVNEVSTQSNHSSTLLDPQIIATITNEASQLYGSSSDKTRPKLFISGKILHILKKKKSEIEKKTSPTVYEMRWAQPEDFMELKVMPRMMLDHFPQNIMHVLTKVLNERKNGSTLSVDCI</sequence>
<keyword evidence="12 15" id="KW-0472">Membrane</keyword>
<dbReference type="Gene3D" id="3.40.50.1820">
    <property type="entry name" value="alpha/beta hydrolase"/>
    <property type="match status" value="1"/>
</dbReference>
<dbReference type="EMBL" id="OU895877">
    <property type="protein sequence ID" value="CAG9800714.1"/>
    <property type="molecule type" value="Genomic_DNA"/>
</dbReference>
<evidence type="ECO:0000259" key="16">
    <source>
        <dbReference type="Pfam" id="PF01764"/>
    </source>
</evidence>
<dbReference type="InterPro" id="IPR052214">
    <property type="entry name" value="DAG_Lipase-Related"/>
</dbReference>
<evidence type="ECO:0000256" key="3">
    <source>
        <dbReference type="ARBA" id="ARBA00022475"/>
    </source>
</evidence>
<evidence type="ECO:0000256" key="2">
    <source>
        <dbReference type="ARBA" id="ARBA00004651"/>
    </source>
</evidence>
<evidence type="ECO:0000256" key="5">
    <source>
        <dbReference type="ARBA" id="ARBA00022692"/>
    </source>
</evidence>
<organism evidence="17 18">
    <name type="scientific">Chironomus riparius</name>
    <dbReference type="NCBI Taxonomy" id="315576"/>
    <lineage>
        <taxon>Eukaryota</taxon>
        <taxon>Metazoa</taxon>
        <taxon>Ecdysozoa</taxon>
        <taxon>Arthropoda</taxon>
        <taxon>Hexapoda</taxon>
        <taxon>Insecta</taxon>
        <taxon>Pterygota</taxon>
        <taxon>Neoptera</taxon>
        <taxon>Endopterygota</taxon>
        <taxon>Diptera</taxon>
        <taxon>Nematocera</taxon>
        <taxon>Chironomoidea</taxon>
        <taxon>Chironomidae</taxon>
        <taxon>Chironominae</taxon>
        <taxon>Chironomus</taxon>
    </lineage>
</organism>
<evidence type="ECO:0000256" key="11">
    <source>
        <dbReference type="ARBA" id="ARBA00023098"/>
    </source>
</evidence>
<evidence type="ECO:0000313" key="17">
    <source>
        <dbReference type="EMBL" id="CAG9800714.1"/>
    </source>
</evidence>
<accession>A0A9N9RPT9</accession>
<dbReference type="EC" id="3.1.1.116" evidence="14"/>
<feature type="transmembrane region" description="Helical" evidence="15">
    <location>
        <begin position="173"/>
        <end position="193"/>
    </location>
</feature>
<dbReference type="InterPro" id="IPR002921">
    <property type="entry name" value="Fungal_lipase-type"/>
</dbReference>
<dbReference type="SUPFAM" id="SSF53474">
    <property type="entry name" value="alpha/beta-Hydrolases"/>
    <property type="match status" value="1"/>
</dbReference>
<evidence type="ECO:0000256" key="14">
    <source>
        <dbReference type="ARBA" id="ARBA00026104"/>
    </source>
</evidence>
<dbReference type="GO" id="GO:0022008">
    <property type="term" value="P:neurogenesis"/>
    <property type="evidence" value="ECO:0007669"/>
    <property type="project" value="TreeGrafter"/>
</dbReference>
<dbReference type="PANTHER" id="PTHR45792">
    <property type="entry name" value="DIACYLGLYCEROL LIPASE HOMOLOG-RELATED"/>
    <property type="match status" value="1"/>
</dbReference>
<dbReference type="OrthoDB" id="438440at2759"/>
<keyword evidence="3" id="KW-1003">Cell membrane</keyword>
<keyword evidence="18" id="KW-1185">Reference proteome</keyword>
<gene>
    <name evidence="17" type="ORF">CHIRRI_LOCUS3653</name>
</gene>
<evidence type="ECO:0000256" key="10">
    <source>
        <dbReference type="ARBA" id="ARBA00022989"/>
    </source>
</evidence>
<dbReference type="Proteomes" id="UP001153620">
    <property type="component" value="Chromosome 1"/>
</dbReference>
<dbReference type="AlphaFoldDB" id="A0A9N9RPT9"/>
<feature type="transmembrane region" description="Helical" evidence="15">
    <location>
        <begin position="18"/>
        <end position="40"/>
    </location>
</feature>
<dbReference type="GO" id="GO:0046872">
    <property type="term" value="F:metal ion binding"/>
    <property type="evidence" value="ECO:0007669"/>
    <property type="project" value="UniProtKB-KW"/>
</dbReference>
<feature type="domain" description="Fungal lipase-type" evidence="16">
    <location>
        <begin position="419"/>
        <end position="551"/>
    </location>
</feature>
<keyword evidence="5 15" id="KW-0812">Transmembrane</keyword>
<keyword evidence="7" id="KW-0378">Hydrolase</keyword>
<keyword evidence="11" id="KW-0443">Lipid metabolism</keyword>
<dbReference type="Pfam" id="PF01764">
    <property type="entry name" value="Lipase_3"/>
    <property type="match status" value="1"/>
</dbReference>